<dbReference type="AlphaFoldDB" id="A0A1R3ILA5"/>
<evidence type="ECO:0000313" key="1">
    <source>
        <dbReference type="EMBL" id="OMO83362.1"/>
    </source>
</evidence>
<dbReference type="EMBL" id="AWUE01017983">
    <property type="protein sequence ID" value="OMO83362.1"/>
    <property type="molecule type" value="Genomic_DNA"/>
</dbReference>
<organism evidence="1 2">
    <name type="scientific">Corchorus olitorius</name>
    <dbReference type="NCBI Taxonomy" id="93759"/>
    <lineage>
        <taxon>Eukaryota</taxon>
        <taxon>Viridiplantae</taxon>
        <taxon>Streptophyta</taxon>
        <taxon>Embryophyta</taxon>
        <taxon>Tracheophyta</taxon>
        <taxon>Spermatophyta</taxon>
        <taxon>Magnoliopsida</taxon>
        <taxon>eudicotyledons</taxon>
        <taxon>Gunneridae</taxon>
        <taxon>Pentapetalae</taxon>
        <taxon>rosids</taxon>
        <taxon>malvids</taxon>
        <taxon>Malvales</taxon>
        <taxon>Malvaceae</taxon>
        <taxon>Grewioideae</taxon>
        <taxon>Apeibeae</taxon>
        <taxon>Corchorus</taxon>
    </lineage>
</organism>
<sequence>MGLFNELSGLKTRDGDDLARCLLTCPLIALLSGKNHSSDFDHFLLNSAYCSVLVSTLTLHHLQLI</sequence>
<name>A0A1R3ILA5_9ROSI</name>
<protein>
    <submittedName>
        <fullName evidence="1">Uncharacterized protein</fullName>
    </submittedName>
</protein>
<reference evidence="2" key="1">
    <citation type="submission" date="2013-09" db="EMBL/GenBank/DDBJ databases">
        <title>Corchorus olitorius genome sequencing.</title>
        <authorList>
            <person name="Alam M."/>
            <person name="Haque M.S."/>
            <person name="Islam M.S."/>
            <person name="Emdad E.M."/>
            <person name="Islam M.M."/>
            <person name="Ahmed B."/>
            <person name="Halim A."/>
            <person name="Hossen Q.M.M."/>
            <person name="Hossain M.Z."/>
            <person name="Ahmed R."/>
            <person name="Khan M.M."/>
            <person name="Islam R."/>
            <person name="Rashid M.M."/>
            <person name="Khan S.A."/>
            <person name="Rahman M.S."/>
            <person name="Alam M."/>
            <person name="Yahiya A.S."/>
            <person name="Khan M.S."/>
            <person name="Azam M.S."/>
            <person name="Haque T."/>
            <person name="Lashkar M.Z.H."/>
            <person name="Akhand A.I."/>
            <person name="Morshed G."/>
            <person name="Roy S."/>
            <person name="Uddin K.S."/>
            <person name="Rabeya T."/>
            <person name="Hossain A.S."/>
            <person name="Chowdhury A."/>
            <person name="Snigdha A.R."/>
            <person name="Mortoza M.S."/>
            <person name="Matin S.A."/>
            <person name="Hoque S.M.E."/>
            <person name="Islam M.K."/>
            <person name="Roy D.K."/>
            <person name="Haider R."/>
            <person name="Moosa M.M."/>
            <person name="Elias S.M."/>
            <person name="Hasan A.M."/>
            <person name="Jahan S."/>
            <person name="Shafiuddin M."/>
            <person name="Mahmood N."/>
            <person name="Shommy N.S."/>
        </authorList>
    </citation>
    <scope>NUCLEOTIDE SEQUENCE [LARGE SCALE GENOMIC DNA]</scope>
    <source>
        <strain evidence="2">cv. O-4</strain>
    </source>
</reference>
<dbReference type="Proteomes" id="UP000187203">
    <property type="component" value="Unassembled WGS sequence"/>
</dbReference>
<accession>A0A1R3ILA5</accession>
<gene>
    <name evidence="1" type="ORF">COLO4_22573</name>
</gene>
<evidence type="ECO:0000313" key="2">
    <source>
        <dbReference type="Proteomes" id="UP000187203"/>
    </source>
</evidence>
<comment type="caution">
    <text evidence="1">The sequence shown here is derived from an EMBL/GenBank/DDBJ whole genome shotgun (WGS) entry which is preliminary data.</text>
</comment>
<keyword evidence="2" id="KW-1185">Reference proteome</keyword>
<proteinExistence type="predicted"/>